<protein>
    <submittedName>
        <fullName evidence="1">Uncharacterized protein</fullName>
    </submittedName>
</protein>
<evidence type="ECO:0000313" key="1">
    <source>
        <dbReference type="EMBL" id="CAE6507408.1"/>
    </source>
</evidence>
<dbReference type="EMBL" id="CAJNAP010000018">
    <property type="protein sequence ID" value="CAE6507408.1"/>
    <property type="molecule type" value="Genomic_DNA"/>
</dbReference>
<proteinExistence type="predicted"/>
<organism evidence="1 2">
    <name type="scientific">Nitrosomonas nitrosa</name>
    <dbReference type="NCBI Taxonomy" id="52442"/>
    <lineage>
        <taxon>Bacteria</taxon>
        <taxon>Pseudomonadati</taxon>
        <taxon>Pseudomonadota</taxon>
        <taxon>Betaproteobacteria</taxon>
        <taxon>Nitrosomonadales</taxon>
        <taxon>Nitrosomonadaceae</taxon>
        <taxon>Nitrosomonas</taxon>
    </lineage>
</organism>
<gene>
    <name evidence="1" type="ORF">NMYAN_250023</name>
</gene>
<dbReference type="AlphaFoldDB" id="A0A8H8YZU2"/>
<name>A0A8H8YZU2_9PROT</name>
<accession>A0A8H8YZU2</accession>
<evidence type="ECO:0000313" key="2">
    <source>
        <dbReference type="Proteomes" id="UP000601736"/>
    </source>
</evidence>
<comment type="caution">
    <text evidence="1">The sequence shown here is derived from an EMBL/GenBank/DDBJ whole genome shotgun (WGS) entry which is preliminary data.</text>
</comment>
<sequence length="52" mass="5974">MINRSLKILSTTFFRSYIGNDIMGHDDFRYVTEERSGGNLLSVSPITHKLNK</sequence>
<reference evidence="1" key="1">
    <citation type="submission" date="2021-02" db="EMBL/GenBank/DDBJ databases">
        <authorList>
            <person name="Han P."/>
        </authorList>
    </citation>
    <scope>NUCLEOTIDE SEQUENCE</scope>
    <source>
        <strain evidence="1">Nitrosomonas nitrosa 18-3D</strain>
    </source>
</reference>
<dbReference type="Proteomes" id="UP000601736">
    <property type="component" value="Unassembled WGS sequence"/>
</dbReference>